<dbReference type="AlphaFoldDB" id="A0A2P8DJ86"/>
<proteinExistence type="predicted"/>
<feature type="compositionally biased region" description="Basic and acidic residues" evidence="1">
    <location>
        <begin position="78"/>
        <end position="88"/>
    </location>
</feature>
<feature type="compositionally biased region" description="Basic and acidic residues" evidence="1">
    <location>
        <begin position="97"/>
        <end position="106"/>
    </location>
</feature>
<name>A0A2P8DJ86_9ACTN</name>
<feature type="compositionally biased region" description="Low complexity" evidence="1">
    <location>
        <begin position="58"/>
        <end position="71"/>
    </location>
</feature>
<evidence type="ECO:0000313" key="3">
    <source>
        <dbReference type="Proteomes" id="UP000240542"/>
    </source>
</evidence>
<dbReference type="EMBL" id="PYGA01000008">
    <property type="protein sequence ID" value="PSK97285.1"/>
    <property type="molecule type" value="Genomic_DNA"/>
</dbReference>
<dbReference type="RefSeq" id="WP_146165555.1">
    <property type="nucleotide sequence ID" value="NZ_PYGA01000008.1"/>
</dbReference>
<comment type="caution">
    <text evidence="2">The sequence shown here is derived from an EMBL/GenBank/DDBJ whole genome shotgun (WGS) entry which is preliminary data.</text>
</comment>
<keyword evidence="3" id="KW-1185">Reference proteome</keyword>
<organism evidence="2 3">
    <name type="scientific">Murinocardiopsis flavida</name>
    <dbReference type="NCBI Taxonomy" id="645275"/>
    <lineage>
        <taxon>Bacteria</taxon>
        <taxon>Bacillati</taxon>
        <taxon>Actinomycetota</taxon>
        <taxon>Actinomycetes</taxon>
        <taxon>Streptosporangiales</taxon>
        <taxon>Nocardiopsidaceae</taxon>
        <taxon>Murinocardiopsis</taxon>
    </lineage>
</organism>
<evidence type="ECO:0000256" key="1">
    <source>
        <dbReference type="SAM" id="MobiDB-lite"/>
    </source>
</evidence>
<feature type="compositionally biased region" description="Low complexity" evidence="1">
    <location>
        <begin position="162"/>
        <end position="173"/>
    </location>
</feature>
<gene>
    <name evidence="2" type="ORF">CLV63_1083</name>
</gene>
<dbReference type="OrthoDB" id="3544242at2"/>
<feature type="compositionally biased region" description="Low complexity" evidence="1">
    <location>
        <begin position="108"/>
        <end position="131"/>
    </location>
</feature>
<protein>
    <submittedName>
        <fullName evidence="2">Uncharacterized protein</fullName>
    </submittedName>
</protein>
<feature type="compositionally biased region" description="Low complexity" evidence="1">
    <location>
        <begin position="32"/>
        <end position="50"/>
    </location>
</feature>
<sequence length="284" mass="28374">MSNPTIVSRISDAVKRVFGKRGQDTAGSGQSGAAEAPVTGATAPGPVGAAGEAGTGSTGAAAPGPVGDADPTSAGAAKKAEDTRKAAADDAAGPAEEEARGVREAAAEDAAGPAASEEVAAATETAPAVVEEPAKKPAAKKAAAKKPAAKKTAKPAADKPAAKTAAKPAAAKAADAKAEREALVPPEDEATIAEELNVAEAKTQAADPELLAEIRKGEIPGSAALAVPNYDEVTVASMRARLRKLTLAQVRALRAYEKANADREPFVKMFDNRIAKIEAENSGS</sequence>
<feature type="region of interest" description="Disordered" evidence="1">
    <location>
        <begin position="18"/>
        <end position="189"/>
    </location>
</feature>
<feature type="compositionally biased region" description="Basic residues" evidence="1">
    <location>
        <begin position="137"/>
        <end position="153"/>
    </location>
</feature>
<dbReference type="Proteomes" id="UP000240542">
    <property type="component" value="Unassembled WGS sequence"/>
</dbReference>
<reference evidence="2 3" key="1">
    <citation type="submission" date="2018-03" db="EMBL/GenBank/DDBJ databases">
        <title>Genomic Encyclopedia of Archaeal and Bacterial Type Strains, Phase II (KMG-II): from individual species to whole genera.</title>
        <authorList>
            <person name="Goeker M."/>
        </authorList>
    </citation>
    <scope>NUCLEOTIDE SEQUENCE [LARGE SCALE GENOMIC DNA]</scope>
    <source>
        <strain evidence="2 3">DSM 45312</strain>
    </source>
</reference>
<accession>A0A2P8DJ86</accession>
<evidence type="ECO:0000313" key="2">
    <source>
        <dbReference type="EMBL" id="PSK97285.1"/>
    </source>
</evidence>